<gene>
    <name evidence="3" type="ORF">F4Y08_15050</name>
</gene>
<dbReference type="EMBL" id="VXPY01000104">
    <property type="protein sequence ID" value="MYD91624.1"/>
    <property type="molecule type" value="Genomic_DNA"/>
</dbReference>
<dbReference type="Pfam" id="PF05685">
    <property type="entry name" value="Uma2"/>
    <property type="match status" value="1"/>
</dbReference>
<reference evidence="3" key="1">
    <citation type="submission" date="2019-09" db="EMBL/GenBank/DDBJ databases">
        <title>Characterisation of the sponge microbiome using genome-centric metagenomics.</title>
        <authorList>
            <person name="Engelberts J.P."/>
            <person name="Robbins S.J."/>
            <person name="De Goeij J.M."/>
            <person name="Aranda M."/>
            <person name="Bell S.C."/>
            <person name="Webster N.S."/>
        </authorList>
    </citation>
    <scope>NUCLEOTIDE SEQUENCE</scope>
    <source>
        <strain evidence="3">SB0662_bin_9</strain>
    </source>
</reference>
<organism evidence="3">
    <name type="scientific">Caldilineaceae bacterium SB0662_bin_9</name>
    <dbReference type="NCBI Taxonomy" id="2605258"/>
    <lineage>
        <taxon>Bacteria</taxon>
        <taxon>Bacillati</taxon>
        <taxon>Chloroflexota</taxon>
        <taxon>Caldilineae</taxon>
        <taxon>Caldilineales</taxon>
        <taxon>Caldilineaceae</taxon>
    </lineage>
</organism>
<proteinExistence type="predicted"/>
<protein>
    <recommendedName>
        <fullName evidence="2">Putative restriction endonuclease domain-containing protein</fullName>
    </recommendedName>
</protein>
<dbReference type="CDD" id="cd06260">
    <property type="entry name" value="DUF820-like"/>
    <property type="match status" value="1"/>
</dbReference>
<dbReference type="AlphaFoldDB" id="A0A6B1DZ45"/>
<dbReference type="PANTHER" id="PTHR33352">
    <property type="entry name" value="SLR1095 PROTEIN"/>
    <property type="match status" value="1"/>
</dbReference>
<evidence type="ECO:0000259" key="2">
    <source>
        <dbReference type="Pfam" id="PF05685"/>
    </source>
</evidence>
<feature type="region of interest" description="Disordered" evidence="1">
    <location>
        <begin position="308"/>
        <end position="342"/>
    </location>
</feature>
<feature type="compositionally biased region" description="Basic and acidic residues" evidence="1">
    <location>
        <begin position="311"/>
        <end position="342"/>
    </location>
</feature>
<dbReference type="PANTHER" id="PTHR33352:SF2">
    <property type="entry name" value="SLL0995 PROTEIN"/>
    <property type="match status" value="1"/>
</dbReference>
<dbReference type="InterPro" id="IPR012296">
    <property type="entry name" value="Nuclease_put_TT1808"/>
</dbReference>
<dbReference type="SUPFAM" id="SSF52980">
    <property type="entry name" value="Restriction endonuclease-like"/>
    <property type="match status" value="1"/>
</dbReference>
<dbReference type="Gene3D" id="3.90.1570.10">
    <property type="entry name" value="tt1808, chain A"/>
    <property type="match status" value="1"/>
</dbReference>
<evidence type="ECO:0000256" key="1">
    <source>
        <dbReference type="SAM" id="MobiDB-lite"/>
    </source>
</evidence>
<accession>A0A6B1DZ45</accession>
<feature type="region of interest" description="Disordered" evidence="1">
    <location>
        <begin position="52"/>
        <end position="106"/>
    </location>
</feature>
<dbReference type="InterPro" id="IPR008538">
    <property type="entry name" value="Uma2"/>
</dbReference>
<comment type="caution">
    <text evidence="3">The sequence shown here is derived from an EMBL/GenBank/DDBJ whole genome shotgun (WGS) entry which is preliminary data.</text>
</comment>
<evidence type="ECO:0000313" key="3">
    <source>
        <dbReference type="EMBL" id="MYD91624.1"/>
    </source>
</evidence>
<dbReference type="InterPro" id="IPR011335">
    <property type="entry name" value="Restrct_endonuc-II-like"/>
</dbReference>
<name>A0A6B1DZ45_9CHLR</name>
<feature type="domain" description="Putative restriction endonuclease" evidence="2">
    <location>
        <begin position="162"/>
        <end position="264"/>
    </location>
</feature>
<sequence>MEAPLRQRMGWRHRPTTPLRDNWPFCQHGTAKPPGWISAMILMAYGDGCENRSPPSSRPLCAPPHHSLPSTRMGDPPASAIGRGFSAAYGHQGGKPMRLPPPATAPPRALGRAELDALYPLETDEPMASSLSHGRAMQYAQLAMSYHLRDLECLVAADYIFYYRELPPGAPGPAPSVTPDVMVVLDFTPPRDTSYRLWEVGKAPDLVMEMSSRATHRQDQFHKHHLYAELGIREYWLYDPHGGYLEPRLEGWRLEEDLYQPIVGELQPELGAETFYSEVLGTHWGRLLATEALRLWDEERGDWFLPPAESEADRLQQTRRADREAQRADQEARRAERAAQTRAELEQEVARLRAQLKGFSESEES</sequence>